<evidence type="ECO:0000256" key="2">
    <source>
        <dbReference type="SAM" id="MobiDB-lite"/>
    </source>
</evidence>
<proteinExistence type="predicted"/>
<accession>A0ABR3T2E4</accession>
<dbReference type="PANTHER" id="PTHR47785:SF4">
    <property type="entry name" value="ZN(II)2CYS6 TRANSCRIPTION FACTOR (EUROFUNG)"/>
    <property type="match status" value="1"/>
</dbReference>
<dbReference type="Gene3D" id="4.10.240.10">
    <property type="entry name" value="Zn(2)-C6 fungal-type DNA-binding domain"/>
    <property type="match status" value="1"/>
</dbReference>
<dbReference type="InterPro" id="IPR053181">
    <property type="entry name" value="EcdB-like_regulator"/>
</dbReference>
<dbReference type="EMBL" id="JAJVDC020000021">
    <property type="protein sequence ID" value="KAL1633476.1"/>
    <property type="molecule type" value="Genomic_DNA"/>
</dbReference>
<dbReference type="PROSITE" id="PS50048">
    <property type="entry name" value="ZN2_CY6_FUNGAL_2"/>
    <property type="match status" value="1"/>
</dbReference>
<dbReference type="SUPFAM" id="SSF57701">
    <property type="entry name" value="Zn2/Cys6 DNA-binding domain"/>
    <property type="match status" value="1"/>
</dbReference>
<feature type="region of interest" description="Disordered" evidence="2">
    <location>
        <begin position="111"/>
        <end position="176"/>
    </location>
</feature>
<feature type="region of interest" description="Disordered" evidence="2">
    <location>
        <begin position="244"/>
        <end position="275"/>
    </location>
</feature>
<dbReference type="Proteomes" id="UP001521116">
    <property type="component" value="Unassembled WGS sequence"/>
</dbReference>
<organism evidence="4 5">
    <name type="scientific">Neofusicoccum ribis</name>
    <dbReference type="NCBI Taxonomy" id="45134"/>
    <lineage>
        <taxon>Eukaryota</taxon>
        <taxon>Fungi</taxon>
        <taxon>Dikarya</taxon>
        <taxon>Ascomycota</taxon>
        <taxon>Pezizomycotina</taxon>
        <taxon>Dothideomycetes</taxon>
        <taxon>Dothideomycetes incertae sedis</taxon>
        <taxon>Botryosphaeriales</taxon>
        <taxon>Botryosphaeriaceae</taxon>
        <taxon>Neofusicoccum</taxon>
    </lineage>
</organism>
<protein>
    <recommendedName>
        <fullName evidence="3">Zn(2)-C6 fungal-type domain-containing protein</fullName>
    </recommendedName>
</protein>
<feature type="region of interest" description="Disordered" evidence="2">
    <location>
        <begin position="361"/>
        <end position="381"/>
    </location>
</feature>
<feature type="domain" description="Zn(2)-C6 fungal-type" evidence="3">
    <location>
        <begin position="38"/>
        <end position="67"/>
    </location>
</feature>
<dbReference type="CDD" id="cd00067">
    <property type="entry name" value="GAL4"/>
    <property type="match status" value="1"/>
</dbReference>
<dbReference type="PANTHER" id="PTHR47785">
    <property type="entry name" value="ZN(II)2CYS6 TRANSCRIPTION FACTOR (EUROFUNG)-RELATED-RELATED"/>
    <property type="match status" value="1"/>
</dbReference>
<keyword evidence="1" id="KW-0539">Nucleus</keyword>
<dbReference type="CDD" id="cd12148">
    <property type="entry name" value="fungal_TF_MHR"/>
    <property type="match status" value="1"/>
</dbReference>
<gene>
    <name evidence="4" type="ORF">SLS56_002861</name>
</gene>
<evidence type="ECO:0000313" key="4">
    <source>
        <dbReference type="EMBL" id="KAL1633476.1"/>
    </source>
</evidence>
<dbReference type="InterPro" id="IPR001138">
    <property type="entry name" value="Zn2Cys6_DnaBD"/>
</dbReference>
<dbReference type="InterPro" id="IPR036864">
    <property type="entry name" value="Zn2-C6_fun-type_DNA-bd_sf"/>
</dbReference>
<name>A0ABR3T2E4_9PEZI</name>
<comment type="caution">
    <text evidence="4">The sequence shown here is derived from an EMBL/GenBank/DDBJ whole genome shotgun (WGS) entry which is preliminary data.</text>
</comment>
<evidence type="ECO:0000256" key="1">
    <source>
        <dbReference type="ARBA" id="ARBA00023242"/>
    </source>
</evidence>
<evidence type="ECO:0000259" key="3">
    <source>
        <dbReference type="PROSITE" id="PS50048"/>
    </source>
</evidence>
<reference evidence="4 5" key="1">
    <citation type="submission" date="2024-02" db="EMBL/GenBank/DDBJ databases">
        <title>De novo assembly and annotation of 12 fungi associated with fruit tree decline syndrome in Ontario, Canada.</title>
        <authorList>
            <person name="Sulman M."/>
            <person name="Ellouze W."/>
            <person name="Ilyukhin E."/>
        </authorList>
    </citation>
    <scope>NUCLEOTIDE SEQUENCE [LARGE SCALE GENOMIC DNA]</scope>
    <source>
        <strain evidence="4 5">M1-105</strain>
    </source>
</reference>
<dbReference type="Pfam" id="PF00172">
    <property type="entry name" value="Zn_clus"/>
    <property type="match status" value="1"/>
</dbReference>
<feature type="compositionally biased region" description="Polar residues" evidence="2">
    <location>
        <begin position="113"/>
        <end position="122"/>
    </location>
</feature>
<keyword evidence="5" id="KW-1185">Reference proteome</keyword>
<evidence type="ECO:0000313" key="5">
    <source>
        <dbReference type="Proteomes" id="UP001521116"/>
    </source>
</evidence>
<dbReference type="SMART" id="SM00066">
    <property type="entry name" value="GAL4"/>
    <property type="match status" value="1"/>
</dbReference>
<dbReference type="PROSITE" id="PS00463">
    <property type="entry name" value="ZN2_CY6_FUNGAL_1"/>
    <property type="match status" value="1"/>
</dbReference>
<sequence>MGPSQGYHPSPYAQPGVYGQAADYVGAGRKRQVRAVQACNNCRNRKQKCDEARPCQFCRESGLKCEYKEVPPPKQDRTLHDIATKVNMLMENFASIPSRLDRIERQLRGHQNGEGTLTTPSDQFPAPTPAVAEEAEGSTYDPVREKTSSEPPTTAAKALSGPKYSLPPDAAQTIGPKHTQVPDFFEAEITLPADHTTAAHTMLMDWSAMQPFFKDVIPGGTNYPREQEENRGLLKLYGRGEGEDLYDGAHGGSPAAEGAEDDVVSTPAPSPGTNSWGIGFTAPPTGADIHRSDPQHNWGGLNPDGTLKLDVRTVRRLHQSYLSHMHPLQPFLDKERLSSMVEKFIQRGPNTVVGSSLQMPSMDSPPATIKPSPASSHSTLASIPSPGIDGARLLSRRPSTEQVPTERRETAARNMDITPGLGYYAYAVEILGAVHGGNDLSHGQAGVLACLYMGQLARVLESWGWICYACRVCGVLIDKDKESLFPNAPEPDVSDSMDLRKVAPGVSSGVDRRKTNLIKFLYWTCLQLESDILAEMSHLRPSGISKDEERIGLPSQIYPELPLDPPEEMNWLYYSAQIQLRKILNRTHLALYKGRKKNFWAAIRDDLLEEQLQGWRETLPAWLGWDDSDEPSDDINKARMRAKYYGARYIITRPILHWAIHTNPAPTFLMKQYGFTPTDENDSPDPSENLVSDSLSKASWHKVMMASKRCVESAVQSTIAFDGIENASQRLIVTNIFGTAHAQFGNCLVLAAVRKSWMRDLIPHGRVIELVERTIRFLRRLVPISPTLRVDVAILENTLKCLNGEKSDPASVDASFGT</sequence>